<evidence type="ECO:0000256" key="4">
    <source>
        <dbReference type="ARBA" id="ARBA00022928"/>
    </source>
</evidence>
<dbReference type="GO" id="GO:0030154">
    <property type="term" value="P:cell differentiation"/>
    <property type="evidence" value="ECO:0007669"/>
    <property type="project" value="UniProtKB-KW"/>
</dbReference>
<dbReference type="KEGG" id="aste:118505722"/>
<evidence type="ECO:0000256" key="2">
    <source>
        <dbReference type="ARBA" id="ARBA00010971"/>
    </source>
</evidence>
<evidence type="ECO:0000313" key="7">
    <source>
        <dbReference type="Proteomes" id="UP000076408"/>
    </source>
</evidence>
<keyword evidence="4" id="KW-0726">Sexual differentiation</keyword>
<comment type="function">
    <text evidence="1">JanA and janB regulate somatic sex differentiation.</text>
</comment>
<evidence type="ECO:0000256" key="1">
    <source>
        <dbReference type="ARBA" id="ARBA00002508"/>
    </source>
</evidence>
<dbReference type="AlphaFoldDB" id="A0A182YHG7"/>
<comment type="similarity">
    <text evidence="2">Belongs to the janus family.</text>
</comment>
<sequence length="152" mass="17051">MSSICRLGIKHLLPKVVPGSNVCWRTFARMVDAKLDAVPVVEIDEGIFKYVLIKVYGKEKTDGSEPSKLIVRGFDRAQWHSDIYDEVSSALLGLGLETECLGGGRIENRPDLKQIKVYGYSQGYGKADHTETRRLLLTKYPDHNITCSDEGY</sequence>
<dbReference type="InterPro" id="IPR038596">
    <property type="entry name" value="Janus_sf"/>
</dbReference>
<keyword evidence="7" id="KW-1185">Reference proteome</keyword>
<accession>A0A182YHG7</accession>
<dbReference type="GeneID" id="118505722"/>
<name>A0A182YHG7_ANOST</name>
<dbReference type="FunFam" id="3.50.20.20:FF:000001">
    <property type="entry name" value="14 kDa phosphohistidine phosphatase"/>
    <property type="match status" value="1"/>
</dbReference>
<dbReference type="InterPro" id="IPR007702">
    <property type="entry name" value="Janus"/>
</dbReference>
<dbReference type="Gene3D" id="3.50.20.20">
    <property type="entry name" value="Janus/Ocnus"/>
    <property type="match status" value="1"/>
</dbReference>
<reference evidence="7" key="1">
    <citation type="journal article" date="2014" name="Genome Biol.">
        <title>Genome analysis of a major urban malaria vector mosquito, Anopheles stephensi.</title>
        <authorList>
            <person name="Jiang X."/>
            <person name="Peery A."/>
            <person name="Hall A.B."/>
            <person name="Sharma A."/>
            <person name="Chen X.G."/>
            <person name="Waterhouse R.M."/>
            <person name="Komissarov A."/>
            <person name="Riehle M.M."/>
            <person name="Shouche Y."/>
            <person name="Sharakhova M.V."/>
            <person name="Lawson D."/>
            <person name="Pakpour N."/>
            <person name="Arensburger P."/>
            <person name="Davidson V.L."/>
            <person name="Eiglmeier K."/>
            <person name="Emrich S."/>
            <person name="George P."/>
            <person name="Kennedy R.C."/>
            <person name="Mane S.P."/>
            <person name="Maslen G."/>
            <person name="Oringanje C."/>
            <person name="Qi Y."/>
            <person name="Settlage R."/>
            <person name="Tojo M."/>
            <person name="Tubio J.M."/>
            <person name="Unger M.F."/>
            <person name="Wang B."/>
            <person name="Vernick K.D."/>
            <person name="Ribeiro J.M."/>
            <person name="James A.A."/>
            <person name="Michel K."/>
            <person name="Riehle M.A."/>
            <person name="Luckhart S."/>
            <person name="Sharakhov I.V."/>
            <person name="Tu Z."/>
        </authorList>
    </citation>
    <scope>NUCLEOTIDE SEQUENCE [LARGE SCALE GENOMIC DNA]</scope>
    <source>
        <strain evidence="7">Indian</strain>
    </source>
</reference>
<dbReference type="RefSeq" id="XP_035897796.1">
    <property type="nucleotide sequence ID" value="XM_036041903.1"/>
</dbReference>
<keyword evidence="3" id="KW-0221">Differentiation</keyword>
<dbReference type="VEuPathDB" id="VectorBase:ASTE000632"/>
<dbReference type="PANTHER" id="PTHR12258:SF5">
    <property type="entry name" value="BCDNA.GH02250-RELATED"/>
    <property type="match status" value="1"/>
</dbReference>
<evidence type="ECO:0000256" key="3">
    <source>
        <dbReference type="ARBA" id="ARBA00022782"/>
    </source>
</evidence>
<dbReference type="GO" id="GO:0101006">
    <property type="term" value="F:protein histidine phosphatase activity"/>
    <property type="evidence" value="ECO:0007669"/>
    <property type="project" value="TreeGrafter"/>
</dbReference>
<proteinExistence type="inferred from homology"/>
<dbReference type="VEuPathDB" id="VectorBase:ASTEI20_032196"/>
<dbReference type="GO" id="GO:0007548">
    <property type="term" value="P:sex differentiation"/>
    <property type="evidence" value="ECO:0007669"/>
    <property type="project" value="UniProtKB-KW"/>
</dbReference>
<dbReference type="VEuPathDB" id="VectorBase:ASTEI07903"/>
<dbReference type="OMA" id="VRGYSWA"/>
<dbReference type="PANTHER" id="PTHR12258">
    <property type="entry name" value="JANUS-A/JANUS-B"/>
    <property type="match status" value="1"/>
</dbReference>
<dbReference type="STRING" id="30069.A0A182YHG7"/>
<dbReference type="Proteomes" id="UP000076408">
    <property type="component" value="Unassembled WGS sequence"/>
</dbReference>
<reference evidence="6" key="2">
    <citation type="submission" date="2020-05" db="UniProtKB">
        <authorList>
            <consortium name="EnsemblMetazoa"/>
        </authorList>
    </citation>
    <scope>IDENTIFICATION</scope>
    <source>
        <strain evidence="6">Indian</strain>
    </source>
</reference>
<dbReference type="GO" id="GO:0005829">
    <property type="term" value="C:cytosol"/>
    <property type="evidence" value="ECO:0007669"/>
    <property type="project" value="TreeGrafter"/>
</dbReference>
<protein>
    <recommendedName>
        <fullName evidence="5">Sex-regulated protein janus-A</fullName>
    </recommendedName>
</protein>
<evidence type="ECO:0000313" key="6">
    <source>
        <dbReference type="EnsemblMetazoa" id="ASTEI07903-PA"/>
    </source>
</evidence>
<dbReference type="Pfam" id="PF05005">
    <property type="entry name" value="Ocnus"/>
    <property type="match status" value="1"/>
</dbReference>
<dbReference type="EnsemblMetazoa" id="ASTEI07903-RA">
    <property type="protein sequence ID" value="ASTEI07903-PA"/>
    <property type="gene ID" value="ASTEI07903"/>
</dbReference>
<evidence type="ECO:0000256" key="5">
    <source>
        <dbReference type="ARBA" id="ARBA00068494"/>
    </source>
</evidence>
<dbReference type="SUPFAM" id="SSF143724">
    <property type="entry name" value="PHP14-like"/>
    <property type="match status" value="1"/>
</dbReference>
<organism evidence="6 7">
    <name type="scientific">Anopheles stephensi</name>
    <name type="common">Indo-Pakistan malaria mosquito</name>
    <dbReference type="NCBI Taxonomy" id="30069"/>
    <lineage>
        <taxon>Eukaryota</taxon>
        <taxon>Metazoa</taxon>
        <taxon>Ecdysozoa</taxon>
        <taxon>Arthropoda</taxon>
        <taxon>Hexapoda</taxon>
        <taxon>Insecta</taxon>
        <taxon>Pterygota</taxon>
        <taxon>Neoptera</taxon>
        <taxon>Endopterygota</taxon>
        <taxon>Diptera</taxon>
        <taxon>Nematocera</taxon>
        <taxon>Culicoidea</taxon>
        <taxon>Culicidae</taxon>
        <taxon>Anophelinae</taxon>
        <taxon>Anopheles</taxon>
    </lineage>
</organism>